<keyword evidence="3" id="KW-1185">Reference proteome</keyword>
<accession>A0A2T7NSG3</accession>
<evidence type="ECO:0000313" key="2">
    <source>
        <dbReference type="EMBL" id="PVD24117.1"/>
    </source>
</evidence>
<organism evidence="2 3">
    <name type="scientific">Pomacea canaliculata</name>
    <name type="common">Golden apple snail</name>
    <dbReference type="NCBI Taxonomy" id="400727"/>
    <lineage>
        <taxon>Eukaryota</taxon>
        <taxon>Metazoa</taxon>
        <taxon>Spiralia</taxon>
        <taxon>Lophotrochozoa</taxon>
        <taxon>Mollusca</taxon>
        <taxon>Gastropoda</taxon>
        <taxon>Caenogastropoda</taxon>
        <taxon>Architaenioglossa</taxon>
        <taxon>Ampullarioidea</taxon>
        <taxon>Ampullariidae</taxon>
        <taxon>Pomacea</taxon>
    </lineage>
</organism>
<evidence type="ECO:0000256" key="1">
    <source>
        <dbReference type="SAM" id="MobiDB-lite"/>
    </source>
</evidence>
<reference evidence="2 3" key="1">
    <citation type="submission" date="2018-04" db="EMBL/GenBank/DDBJ databases">
        <title>The genome of golden apple snail Pomacea canaliculata provides insight into stress tolerance and invasive adaptation.</title>
        <authorList>
            <person name="Liu C."/>
            <person name="Liu B."/>
            <person name="Ren Y."/>
            <person name="Zhang Y."/>
            <person name="Wang H."/>
            <person name="Li S."/>
            <person name="Jiang F."/>
            <person name="Yin L."/>
            <person name="Zhang G."/>
            <person name="Qian W."/>
            <person name="Fan W."/>
        </authorList>
    </citation>
    <scope>NUCLEOTIDE SEQUENCE [LARGE SCALE GENOMIC DNA]</scope>
    <source>
        <strain evidence="2">SZHN2017</strain>
        <tissue evidence="2">Muscle</tissue>
    </source>
</reference>
<dbReference type="Proteomes" id="UP000245119">
    <property type="component" value="Linkage Group LG9"/>
</dbReference>
<sequence length="144" mass="16397">MMRPVQSVTKSRAASVNTNTNGAKRRALLYRCSWRLADISILHFMEFITETCNVHLGYTDGTDTDVRQRQFPTSTTELYKVFYVIEYYFTKLQKSVLYTAIHVSTQLLTSHGVDHKHPNNNEANEERPHISKTPGSSIDGVSNT</sequence>
<evidence type="ECO:0000313" key="3">
    <source>
        <dbReference type="Proteomes" id="UP000245119"/>
    </source>
</evidence>
<feature type="region of interest" description="Disordered" evidence="1">
    <location>
        <begin position="111"/>
        <end position="144"/>
    </location>
</feature>
<dbReference type="EMBL" id="PZQS01000009">
    <property type="protein sequence ID" value="PVD24117.1"/>
    <property type="molecule type" value="Genomic_DNA"/>
</dbReference>
<dbReference type="AlphaFoldDB" id="A0A2T7NSG3"/>
<feature type="compositionally biased region" description="Basic and acidic residues" evidence="1">
    <location>
        <begin position="112"/>
        <end position="129"/>
    </location>
</feature>
<gene>
    <name evidence="2" type="ORF">C0Q70_14587</name>
</gene>
<feature type="compositionally biased region" description="Polar residues" evidence="1">
    <location>
        <begin position="133"/>
        <end position="144"/>
    </location>
</feature>
<protein>
    <submittedName>
        <fullName evidence="2">Uncharacterized protein</fullName>
    </submittedName>
</protein>
<comment type="caution">
    <text evidence="2">The sequence shown here is derived from an EMBL/GenBank/DDBJ whole genome shotgun (WGS) entry which is preliminary data.</text>
</comment>
<name>A0A2T7NSG3_POMCA</name>
<proteinExistence type="predicted"/>